<dbReference type="GO" id="GO:0005509">
    <property type="term" value="F:calcium ion binding"/>
    <property type="evidence" value="ECO:0007669"/>
    <property type="project" value="InterPro"/>
</dbReference>
<dbReference type="OrthoDB" id="37886at2759"/>
<keyword evidence="2" id="KW-1185">Reference proteome</keyword>
<sequence length="111" mass="13032">MKRRTIHEMIDGEYSYTTKEFFHRYVEAIRNPTGYFVSLMRRSLDGEDYRAMIGERRLIRIIFSRAGVDLPEIVEEFGGKEKLIGEIGKSEVLHWFTKQALIAILNANLMF</sequence>
<comment type="caution">
    <text evidence="1">The sequence shown here is derived from an EMBL/GenBank/DDBJ whole genome shotgun (WGS) entry which is preliminary data.</text>
</comment>
<protein>
    <submittedName>
        <fullName evidence="1">Uncharacterized protein</fullName>
    </submittedName>
</protein>
<dbReference type="GO" id="GO:0005544">
    <property type="term" value="F:calcium-dependent phospholipid binding"/>
    <property type="evidence" value="ECO:0007669"/>
    <property type="project" value="InterPro"/>
</dbReference>
<reference evidence="1" key="1">
    <citation type="submission" date="2022-11" db="EMBL/GenBank/DDBJ databases">
        <authorList>
            <person name="Kikuchi T."/>
        </authorList>
    </citation>
    <scope>NUCLEOTIDE SEQUENCE</scope>
    <source>
        <strain evidence="1">PS1010</strain>
    </source>
</reference>
<gene>
    <name evidence="1" type="ORF">CAMP_LOCUS2956</name>
</gene>
<dbReference type="InterPro" id="IPR037104">
    <property type="entry name" value="Annexin_sf"/>
</dbReference>
<proteinExistence type="predicted"/>
<dbReference type="EMBL" id="CANHGI010000001">
    <property type="protein sequence ID" value="CAI5440319.1"/>
    <property type="molecule type" value="Genomic_DNA"/>
</dbReference>
<organism evidence="1 2">
    <name type="scientific">Caenorhabditis angaria</name>
    <dbReference type="NCBI Taxonomy" id="860376"/>
    <lineage>
        <taxon>Eukaryota</taxon>
        <taxon>Metazoa</taxon>
        <taxon>Ecdysozoa</taxon>
        <taxon>Nematoda</taxon>
        <taxon>Chromadorea</taxon>
        <taxon>Rhabditida</taxon>
        <taxon>Rhabditina</taxon>
        <taxon>Rhabditomorpha</taxon>
        <taxon>Rhabditoidea</taxon>
        <taxon>Rhabditidae</taxon>
        <taxon>Peloderinae</taxon>
        <taxon>Caenorhabditis</taxon>
    </lineage>
</organism>
<evidence type="ECO:0000313" key="2">
    <source>
        <dbReference type="Proteomes" id="UP001152747"/>
    </source>
</evidence>
<accession>A0A9P1MU94</accession>
<dbReference type="AlphaFoldDB" id="A0A9P1MU94"/>
<evidence type="ECO:0000313" key="1">
    <source>
        <dbReference type="EMBL" id="CAI5440319.1"/>
    </source>
</evidence>
<name>A0A9P1MU94_9PELO</name>
<dbReference type="SUPFAM" id="SSF47874">
    <property type="entry name" value="Annexin"/>
    <property type="match status" value="1"/>
</dbReference>
<dbReference type="Proteomes" id="UP001152747">
    <property type="component" value="Unassembled WGS sequence"/>
</dbReference>